<dbReference type="GO" id="GO:1990716">
    <property type="term" value="C:axonemal central apparatus"/>
    <property type="evidence" value="ECO:0007669"/>
    <property type="project" value="TreeGrafter"/>
</dbReference>
<protein>
    <submittedName>
        <fullName evidence="1">Uncharacterized protein</fullName>
    </submittedName>
</protein>
<dbReference type="GO" id="GO:1904158">
    <property type="term" value="P:axonemal central apparatus assembly"/>
    <property type="evidence" value="ECO:0007669"/>
    <property type="project" value="TreeGrafter"/>
</dbReference>
<evidence type="ECO:0000313" key="2">
    <source>
        <dbReference type="Proteomes" id="UP000242457"/>
    </source>
</evidence>
<organism evidence="1 2">
    <name type="scientific">Apis cerana cerana</name>
    <name type="common">Oriental honeybee</name>
    <dbReference type="NCBI Taxonomy" id="94128"/>
    <lineage>
        <taxon>Eukaryota</taxon>
        <taxon>Metazoa</taxon>
        <taxon>Ecdysozoa</taxon>
        <taxon>Arthropoda</taxon>
        <taxon>Hexapoda</taxon>
        <taxon>Insecta</taxon>
        <taxon>Pterygota</taxon>
        <taxon>Neoptera</taxon>
        <taxon>Endopterygota</taxon>
        <taxon>Hymenoptera</taxon>
        <taxon>Apocrita</taxon>
        <taxon>Aculeata</taxon>
        <taxon>Apoidea</taxon>
        <taxon>Anthophila</taxon>
        <taxon>Apidae</taxon>
        <taxon>Apis</taxon>
    </lineage>
</organism>
<dbReference type="EMBL" id="KZ288278">
    <property type="protein sequence ID" value="PBC29704.1"/>
    <property type="molecule type" value="Genomic_DNA"/>
</dbReference>
<dbReference type="STRING" id="94128.A0A2A3EDZ9"/>
<dbReference type="PANTHER" id="PTHR21963">
    <property type="entry name" value="PF6"/>
    <property type="match status" value="1"/>
</dbReference>
<dbReference type="AlphaFoldDB" id="A0A2A3EDZ9"/>
<keyword evidence="2" id="KW-1185">Reference proteome</keyword>
<dbReference type="GO" id="GO:0003351">
    <property type="term" value="P:epithelial cilium movement involved in extracellular fluid movement"/>
    <property type="evidence" value="ECO:0007669"/>
    <property type="project" value="TreeGrafter"/>
</dbReference>
<accession>A0A2A3EDZ9</accession>
<evidence type="ECO:0000313" key="1">
    <source>
        <dbReference type="EMBL" id="PBC29704.1"/>
    </source>
</evidence>
<gene>
    <name evidence="1" type="ORF">APICC_10092</name>
</gene>
<dbReference type="PANTHER" id="PTHR21963:SF1">
    <property type="entry name" value="SPERM-ASSOCIATED ANTIGEN 17"/>
    <property type="match status" value="1"/>
</dbReference>
<name>A0A2A3EDZ9_APICC</name>
<dbReference type="OrthoDB" id="10257153at2759"/>
<dbReference type="GO" id="GO:0005576">
    <property type="term" value="C:extracellular region"/>
    <property type="evidence" value="ECO:0007669"/>
    <property type="project" value="GOC"/>
</dbReference>
<reference evidence="1 2" key="1">
    <citation type="submission" date="2014-07" db="EMBL/GenBank/DDBJ databases">
        <title>Genomic and transcriptomic analysis on Apis cerana provide comprehensive insights into honey bee biology.</title>
        <authorList>
            <person name="Diao Q."/>
            <person name="Sun L."/>
            <person name="Zheng H."/>
            <person name="Zheng H."/>
            <person name="Xu S."/>
            <person name="Wang S."/>
            <person name="Zeng Z."/>
            <person name="Hu F."/>
            <person name="Su S."/>
            <person name="Wu J."/>
        </authorList>
    </citation>
    <scope>NUCLEOTIDE SEQUENCE [LARGE SCALE GENOMIC DNA]</scope>
    <source>
        <tissue evidence="1">Pupae without intestine</tissue>
    </source>
</reference>
<dbReference type="Proteomes" id="UP000242457">
    <property type="component" value="Unassembled WGS sequence"/>
</dbReference>
<sequence>MGFHDPDLLGQLKSIGVPICCMLQIKRPNEELNRNIEEEIVDIDESKKLVFFEKYTVTKSKLYNFWTTVEKRLQEAELYPEYHDIGFLIFCPPRYSKTLDKKEYEANKKDIYNRVSYILYDFYDLYRQHGNYLKSMKIETSIFDKRIEKPNMKVYKSFMDTFNTFLPECVLLPLIMIAMLMQVEETEKKMKQNIMEKTSDTSGISDIKIKEEYTEKEVTVEITREYLISYIEEKLKTLNLKYGLDEENDKDQIDYTVTDIDLILHGNKILEAIVGISAIPFLSKPSDLIDNIISILRHPVITKVHEKNKITEKKLNNYFRHIDNLRYCFDLSINTEKIKHYLHILMFDRMLFDSKVKTNKSKILERMKKEDDPIYIQDSTVTIKRCKSLPSLYSESMYKVYFLSDGNIDYGKVFPQIVECSPLFDLVDPRELLVPGYLEENVFATRPTNNYRLEDFNDVELLPEVIFLQLVYECLLAFDHIEFRYFEPTDSLLLHFHNKWRINDVSEEERISSIRTPLRFGDFCKYVVPEEQQWLRKEEEQNRLQTTREMERLMTKSAKIYDETMSFRDEDFILPGTLKAKYEIYDLNKQKTNRDLDMTNNPDSDWQDSKIEYRISSPAGLFIEPISADGPENPYYIKQSYLRKGYIDYKNNREICRKFLRNGTILKCLDDGTIIIFRSNGVIVTCTSFEKINNQNEQDQTNGKNGTDNTCITTSYIVEEEPVTCEWTEEEIQQYASSGKESKEEKKEDDEDMNSMVLIKRHIDYKKRINELLTDNTFVSVLLKCRMEHKNYATVCYDQSALSCTLSMPDDLQIRISREGHYEVSMADGVNLNVTEDKVLFKGNMCNICGNQSTSTYYFFPFMVSDILFSTIDVFGNIFEVKSDGNTSHYRNFEILKYQKQCADNLSEGEESYEERFEEGMLESFCNHETLNFKANGLKYRIFAMNRDFTGYEYIHRLVRNQIELMAMIDKDTRFSLEAKELR</sequence>
<dbReference type="InterPro" id="IPR026173">
    <property type="entry name" value="SPAG17"/>
</dbReference>
<proteinExistence type="predicted"/>